<feature type="transmembrane region" description="Helical" evidence="1">
    <location>
        <begin position="404"/>
        <end position="420"/>
    </location>
</feature>
<feature type="transmembrane region" description="Helical" evidence="1">
    <location>
        <begin position="536"/>
        <end position="556"/>
    </location>
</feature>
<feature type="transmembrane region" description="Helical" evidence="1">
    <location>
        <begin position="224"/>
        <end position="241"/>
    </location>
</feature>
<dbReference type="STRING" id="1707952.A6A03_13845"/>
<dbReference type="Proteomes" id="UP000078287">
    <property type="component" value="Unassembled WGS sequence"/>
</dbReference>
<feature type="transmembrane region" description="Helical" evidence="1">
    <location>
        <begin position="330"/>
        <end position="348"/>
    </location>
</feature>
<feature type="transmembrane region" description="Helical" evidence="1">
    <location>
        <begin position="167"/>
        <end position="186"/>
    </location>
</feature>
<feature type="transmembrane region" description="Helical" evidence="1">
    <location>
        <begin position="12"/>
        <end position="32"/>
    </location>
</feature>
<feature type="transmembrane region" description="Helical" evidence="1">
    <location>
        <begin position="614"/>
        <end position="633"/>
    </location>
</feature>
<evidence type="ECO:0000313" key="2">
    <source>
        <dbReference type="EMBL" id="OAN45820.1"/>
    </source>
</evidence>
<feature type="transmembrane region" description="Helical" evidence="1">
    <location>
        <begin position="198"/>
        <end position="218"/>
    </location>
</feature>
<evidence type="ECO:0008006" key="4">
    <source>
        <dbReference type="Google" id="ProtNLM"/>
    </source>
</evidence>
<feature type="transmembrane region" description="Helical" evidence="1">
    <location>
        <begin position="563"/>
        <end position="581"/>
    </location>
</feature>
<dbReference type="RefSeq" id="WP_066787112.1">
    <property type="nucleotide sequence ID" value="NZ_LWQS01000051.1"/>
</dbReference>
<protein>
    <recommendedName>
        <fullName evidence="4">Glycosyltransferase RgtA/B/C/D-like domain-containing protein</fullName>
    </recommendedName>
</protein>
<feature type="transmembrane region" description="Helical" evidence="1">
    <location>
        <begin position="261"/>
        <end position="279"/>
    </location>
</feature>
<gene>
    <name evidence="2" type="ORF">A6A03_13845</name>
</gene>
<evidence type="ECO:0000313" key="3">
    <source>
        <dbReference type="Proteomes" id="UP000078287"/>
    </source>
</evidence>
<reference evidence="2 3" key="1">
    <citation type="submission" date="2016-04" db="EMBL/GenBank/DDBJ databases">
        <title>Chloroflexus islandicus sp. nov., a thermophilic filamentous anoxygenic phototrophic bacterium from geyser Strokkur (Iceland).</title>
        <authorList>
            <person name="Gaisin V.A."/>
            <person name="Kalashnikov A.M."/>
            <person name="Sukhacheva M.V."/>
            <person name="Grouzdev D.S."/>
            <person name="Ivanov T.M."/>
            <person name="Kuznetsov B."/>
            <person name="Gorlenko V.M."/>
        </authorList>
    </citation>
    <scope>NUCLEOTIDE SEQUENCE [LARGE SCALE GENOMIC DNA]</scope>
    <source>
        <strain evidence="3">isl-2</strain>
    </source>
</reference>
<dbReference type="AlphaFoldDB" id="A0A178MAL7"/>
<dbReference type="OrthoDB" id="137086at2"/>
<name>A0A178MAL7_9CHLR</name>
<sequence>MGNQLAKLRPDLFVALGLAIVGIVCAGLASLIPPAGRLDIGTTYAQPYITGFHSLERNQYFSYSFTKAKASVSFPGIGSNWTTIVFRANGYRPEGAPPAELTITTDELTPVRITLRSHPARYYLLVPPGDDDLTLHLTSSTFSTTADPRQLGVAIDWIEAHQLEYGWPFWQAIHFALIGALGYWLARRVAVQPLPAAILVATALVTLGSLLAAHRIWWAMFTPMLWGLLAGLHLALGPLRAFTRFAFARGGETLPQPYETWLWRIVLLAALIKIGGVIYPQTIVYDERWHVPRTQMVLDGRFIELVVPSRVTLLGDTVGFEGGHFPYSPLWYLITAPFGLVGIDLGLASNVLNTALDVSRSLLIAYIALRLFGRPEIAVAAAGCYHLLLMPYFLISWGNWPTQLGLWGALVLIAAVLASYDHPTDRRALWGVAAAATLAMLTYTVVGIMAFTMMGIYALIELIRRENHAMQRGRLALLGMVIAEAAAFFIYHIWYVPVIVAETLPVIGSALARRASRAEALPLPTPAIDGAFMLNHLTWVGIALIVGGAVLAWLAARRGHSLFIAWWAILILYSLVNWTIADMILKHVFFMLPLAAICMALALDWLWKQGIIGRAVAGLSVLYLALSVAARWYHFIMEKRHIV</sequence>
<organism evidence="2 3">
    <name type="scientific">Chloroflexus islandicus</name>
    <dbReference type="NCBI Taxonomy" id="1707952"/>
    <lineage>
        <taxon>Bacteria</taxon>
        <taxon>Bacillati</taxon>
        <taxon>Chloroflexota</taxon>
        <taxon>Chloroflexia</taxon>
        <taxon>Chloroflexales</taxon>
        <taxon>Chloroflexineae</taxon>
        <taxon>Chloroflexaceae</taxon>
        <taxon>Chloroflexus</taxon>
    </lineage>
</organism>
<keyword evidence="1" id="KW-0472">Membrane</keyword>
<feature type="transmembrane region" description="Helical" evidence="1">
    <location>
        <begin position="440"/>
        <end position="463"/>
    </location>
</feature>
<proteinExistence type="predicted"/>
<comment type="caution">
    <text evidence="2">The sequence shown here is derived from an EMBL/GenBank/DDBJ whole genome shotgun (WGS) entry which is preliminary data.</text>
</comment>
<evidence type="ECO:0000256" key="1">
    <source>
        <dbReference type="SAM" id="Phobius"/>
    </source>
</evidence>
<keyword evidence="1" id="KW-1133">Transmembrane helix</keyword>
<accession>A0A178MAL7</accession>
<keyword evidence="1" id="KW-0812">Transmembrane</keyword>
<keyword evidence="3" id="KW-1185">Reference proteome</keyword>
<dbReference type="EMBL" id="LWQS01000051">
    <property type="protein sequence ID" value="OAN45820.1"/>
    <property type="molecule type" value="Genomic_DNA"/>
</dbReference>
<feature type="transmembrane region" description="Helical" evidence="1">
    <location>
        <begin position="475"/>
        <end position="494"/>
    </location>
</feature>